<dbReference type="Proteomes" id="UP001359886">
    <property type="component" value="Unassembled WGS sequence"/>
</dbReference>
<name>A0AAW9RJW1_9GAMM</name>
<gene>
    <name evidence="1" type="ORF">V3330_16195</name>
</gene>
<accession>A0AAW9RJW1</accession>
<evidence type="ECO:0008006" key="3">
    <source>
        <dbReference type="Google" id="ProtNLM"/>
    </source>
</evidence>
<organism evidence="1 2">
    <name type="scientific">Elongatibacter sediminis</name>
    <dbReference type="NCBI Taxonomy" id="3119006"/>
    <lineage>
        <taxon>Bacteria</taxon>
        <taxon>Pseudomonadati</taxon>
        <taxon>Pseudomonadota</taxon>
        <taxon>Gammaproteobacteria</taxon>
        <taxon>Chromatiales</taxon>
        <taxon>Wenzhouxiangellaceae</taxon>
        <taxon>Elongatibacter</taxon>
    </lineage>
</organism>
<evidence type="ECO:0000313" key="2">
    <source>
        <dbReference type="Proteomes" id="UP001359886"/>
    </source>
</evidence>
<evidence type="ECO:0000313" key="1">
    <source>
        <dbReference type="EMBL" id="MEJ8569173.1"/>
    </source>
</evidence>
<dbReference type="AlphaFoldDB" id="A0AAW9RJW1"/>
<dbReference type="RefSeq" id="WP_354696498.1">
    <property type="nucleotide sequence ID" value="NZ_JAZHOG010000012.1"/>
</dbReference>
<keyword evidence="2" id="KW-1185">Reference proteome</keyword>
<sequence length="154" mass="17396">MKNNLDLELSPADIAALSSIYIDQGIKQEAWEIQAVKFSGSMLTATARMTSTFISPTDPDGFHLTIFSTQEILAQLANIHLHVTAGHKTKCRESWMRECHFNYRNVIRQPDNIKVEMDMVSHRWAGDTLVGKVNCRMRDDNGGLFIATLKGMLR</sequence>
<comment type="caution">
    <text evidence="1">The sequence shown here is derived from an EMBL/GenBank/DDBJ whole genome shotgun (WGS) entry which is preliminary data.</text>
</comment>
<reference evidence="1 2" key="1">
    <citation type="submission" date="2024-02" db="EMBL/GenBank/DDBJ databases">
        <title>A novel Wenzhouxiangellaceae bacterium, isolated from coastal sediments.</title>
        <authorList>
            <person name="Du Z.-J."/>
            <person name="Ye Y.-Q."/>
            <person name="Zhang X.-Y."/>
        </authorList>
    </citation>
    <scope>NUCLEOTIDE SEQUENCE [LARGE SCALE GENOMIC DNA]</scope>
    <source>
        <strain evidence="1 2">CH-27</strain>
    </source>
</reference>
<proteinExistence type="predicted"/>
<dbReference type="EMBL" id="JAZHOG010000012">
    <property type="protein sequence ID" value="MEJ8569173.1"/>
    <property type="molecule type" value="Genomic_DNA"/>
</dbReference>
<protein>
    <recommendedName>
        <fullName evidence="3">MaoC-like domain-containing protein</fullName>
    </recommendedName>
</protein>